<gene>
    <name evidence="1" type="ORF">CMEL01_10914</name>
</gene>
<dbReference type="EMBL" id="MLGG01000002">
    <property type="protein sequence ID" value="KAK1466921.1"/>
    <property type="molecule type" value="Genomic_DNA"/>
</dbReference>
<dbReference type="AlphaFoldDB" id="A0AAI9XWT4"/>
<evidence type="ECO:0000313" key="1">
    <source>
        <dbReference type="EMBL" id="KAK1466921.1"/>
    </source>
</evidence>
<dbReference type="Proteomes" id="UP001239795">
    <property type="component" value="Unassembled WGS sequence"/>
</dbReference>
<proteinExistence type="predicted"/>
<protein>
    <submittedName>
        <fullName evidence="1">Uncharacterized protein</fullName>
    </submittedName>
</protein>
<organism evidence="1 2">
    <name type="scientific">Colletotrichum melonis</name>
    <dbReference type="NCBI Taxonomy" id="1209925"/>
    <lineage>
        <taxon>Eukaryota</taxon>
        <taxon>Fungi</taxon>
        <taxon>Dikarya</taxon>
        <taxon>Ascomycota</taxon>
        <taxon>Pezizomycotina</taxon>
        <taxon>Sordariomycetes</taxon>
        <taxon>Hypocreomycetidae</taxon>
        <taxon>Glomerellales</taxon>
        <taxon>Glomerellaceae</taxon>
        <taxon>Colletotrichum</taxon>
        <taxon>Colletotrichum acutatum species complex</taxon>
    </lineage>
</organism>
<comment type="caution">
    <text evidence="1">The sequence shown here is derived from an EMBL/GenBank/DDBJ whole genome shotgun (WGS) entry which is preliminary data.</text>
</comment>
<keyword evidence="2" id="KW-1185">Reference proteome</keyword>
<sequence>MLLPSQDPLGVYPHHPPLSVSLLRTSLRMSQLLFAIPFSSHLLYCTCLVPKYGQTVPFPPVTAAPASRAAGRQQQRRRDVKRHVAKYSPQLGPVLDSILELQIPALYLVVYARSPVELTPIISALADLLSTDRLNLGCLLQPTHTISFERLRRFHMHLAEAI</sequence>
<name>A0AAI9XWT4_9PEZI</name>
<accession>A0AAI9XWT4</accession>
<reference evidence="1 2" key="1">
    <citation type="submission" date="2016-10" db="EMBL/GenBank/DDBJ databases">
        <title>The genome sequence of Colletotrichum fioriniae PJ7.</title>
        <authorList>
            <person name="Baroncelli R."/>
        </authorList>
    </citation>
    <scope>NUCLEOTIDE SEQUENCE [LARGE SCALE GENOMIC DNA]</scope>
    <source>
        <strain evidence="1">Col 31</strain>
    </source>
</reference>
<evidence type="ECO:0000313" key="2">
    <source>
        <dbReference type="Proteomes" id="UP001239795"/>
    </source>
</evidence>